<organism evidence="1">
    <name type="scientific">Arundo donax</name>
    <name type="common">Giant reed</name>
    <name type="synonym">Donax arundinaceus</name>
    <dbReference type="NCBI Taxonomy" id="35708"/>
    <lineage>
        <taxon>Eukaryota</taxon>
        <taxon>Viridiplantae</taxon>
        <taxon>Streptophyta</taxon>
        <taxon>Embryophyta</taxon>
        <taxon>Tracheophyta</taxon>
        <taxon>Spermatophyta</taxon>
        <taxon>Magnoliopsida</taxon>
        <taxon>Liliopsida</taxon>
        <taxon>Poales</taxon>
        <taxon>Poaceae</taxon>
        <taxon>PACMAD clade</taxon>
        <taxon>Arundinoideae</taxon>
        <taxon>Arundineae</taxon>
        <taxon>Arundo</taxon>
    </lineage>
</organism>
<proteinExistence type="predicted"/>
<reference evidence="1" key="1">
    <citation type="submission" date="2014-09" db="EMBL/GenBank/DDBJ databases">
        <authorList>
            <person name="Magalhaes I.L.F."/>
            <person name="Oliveira U."/>
            <person name="Santos F.R."/>
            <person name="Vidigal T.H.D.A."/>
            <person name="Brescovit A.D."/>
            <person name="Santos A.J."/>
        </authorList>
    </citation>
    <scope>NUCLEOTIDE SEQUENCE</scope>
    <source>
        <tissue evidence="1">Shoot tissue taken approximately 20 cm above the soil surface</tissue>
    </source>
</reference>
<name>A0A0A9GWN3_ARUDO</name>
<dbReference type="AlphaFoldDB" id="A0A0A9GWN3"/>
<protein>
    <submittedName>
        <fullName evidence="1">Uncharacterized protein</fullName>
    </submittedName>
</protein>
<sequence>MATNGAGMREKIRIQEWG</sequence>
<accession>A0A0A9GWN3</accession>
<dbReference type="EMBL" id="GBRH01172903">
    <property type="protein sequence ID" value="JAE24993.1"/>
    <property type="molecule type" value="Transcribed_RNA"/>
</dbReference>
<reference evidence="1" key="2">
    <citation type="journal article" date="2015" name="Data Brief">
        <title>Shoot transcriptome of the giant reed, Arundo donax.</title>
        <authorList>
            <person name="Barrero R.A."/>
            <person name="Guerrero F.D."/>
            <person name="Moolhuijzen P."/>
            <person name="Goolsby J.A."/>
            <person name="Tidwell J."/>
            <person name="Bellgard S.E."/>
            <person name="Bellgard M.I."/>
        </authorList>
    </citation>
    <scope>NUCLEOTIDE SEQUENCE</scope>
    <source>
        <tissue evidence="1">Shoot tissue taken approximately 20 cm above the soil surface</tissue>
    </source>
</reference>
<evidence type="ECO:0000313" key="1">
    <source>
        <dbReference type="EMBL" id="JAE24993.1"/>
    </source>
</evidence>